<dbReference type="Proteomes" id="UP000596660">
    <property type="component" value="Unplaced"/>
</dbReference>
<evidence type="ECO:0000256" key="1">
    <source>
        <dbReference type="ARBA" id="ARBA00004127"/>
    </source>
</evidence>
<keyword evidence="5 7" id="KW-0472">Membrane</keyword>
<feature type="transmembrane region" description="Helical" evidence="7">
    <location>
        <begin position="52"/>
        <end position="73"/>
    </location>
</feature>
<keyword evidence="2 7" id="KW-0812">Transmembrane</keyword>
<dbReference type="GO" id="GO:0012505">
    <property type="term" value="C:endomembrane system"/>
    <property type="evidence" value="ECO:0007669"/>
    <property type="project" value="UniProtKB-SubCell"/>
</dbReference>
<dbReference type="InterPro" id="IPR009606">
    <property type="entry name" value="DEAL/Modifying_wall_lignin1/2"/>
</dbReference>
<dbReference type="InterPro" id="IPR052222">
    <property type="entry name" value="DESIGUAL"/>
</dbReference>
<dbReference type="Pfam" id="PF06749">
    <property type="entry name" value="DUF1218"/>
    <property type="match status" value="1"/>
</dbReference>
<proteinExistence type="inferred from homology"/>
<dbReference type="Gramene" id="AUR62000883-RA">
    <property type="protein sequence ID" value="AUR62000883-RA:cds"/>
    <property type="gene ID" value="AUR62000883"/>
</dbReference>
<evidence type="ECO:0000256" key="2">
    <source>
        <dbReference type="ARBA" id="ARBA00022692"/>
    </source>
</evidence>
<dbReference type="AlphaFoldDB" id="A0A803KPC7"/>
<keyword evidence="3" id="KW-0732">Signal</keyword>
<feature type="transmembrane region" description="Helical" evidence="7">
    <location>
        <begin position="94"/>
        <end position="116"/>
    </location>
</feature>
<comment type="subcellular location">
    <subcellularLocation>
        <location evidence="1">Endomembrane system</location>
        <topology evidence="1">Multi-pass membrane protein</topology>
    </subcellularLocation>
</comment>
<sequence>MGEPNLAVYLAVSFVGSAAAILAWVAEAKKIKVADVSMMELGICKYPSSPASILGYIAAVLVLLNQIGISAIARSACRGTNNTYTQKSFVNPTFCFILSWICSGSGIALLISGAYLSGHQEFLAATKVCYTLKPRLFDAGGSMEIIGCTLGLCSAYYFWANSQPAPNQAVSHQDGVAMADSRVDAAPTYSNNPKQQQYV</sequence>
<evidence type="ECO:0000256" key="4">
    <source>
        <dbReference type="ARBA" id="ARBA00022989"/>
    </source>
</evidence>
<organism evidence="8 9">
    <name type="scientific">Chenopodium quinoa</name>
    <name type="common">Quinoa</name>
    <dbReference type="NCBI Taxonomy" id="63459"/>
    <lineage>
        <taxon>Eukaryota</taxon>
        <taxon>Viridiplantae</taxon>
        <taxon>Streptophyta</taxon>
        <taxon>Embryophyta</taxon>
        <taxon>Tracheophyta</taxon>
        <taxon>Spermatophyta</taxon>
        <taxon>Magnoliopsida</taxon>
        <taxon>eudicotyledons</taxon>
        <taxon>Gunneridae</taxon>
        <taxon>Pentapetalae</taxon>
        <taxon>Caryophyllales</taxon>
        <taxon>Chenopodiaceae</taxon>
        <taxon>Chenopodioideae</taxon>
        <taxon>Atripliceae</taxon>
        <taxon>Chenopodium</taxon>
    </lineage>
</organism>
<keyword evidence="9" id="KW-1185">Reference proteome</keyword>
<comment type="similarity">
    <text evidence="6">Belongs to the DESIGUAL family.</text>
</comment>
<name>A0A803KPC7_CHEQI</name>
<protein>
    <submittedName>
        <fullName evidence="8">Uncharacterized protein</fullName>
    </submittedName>
</protein>
<evidence type="ECO:0000256" key="7">
    <source>
        <dbReference type="SAM" id="Phobius"/>
    </source>
</evidence>
<evidence type="ECO:0000256" key="3">
    <source>
        <dbReference type="ARBA" id="ARBA00022729"/>
    </source>
</evidence>
<feature type="transmembrane region" description="Helical" evidence="7">
    <location>
        <begin position="136"/>
        <end position="159"/>
    </location>
</feature>
<dbReference type="PANTHER" id="PTHR31769">
    <property type="entry name" value="OS07G0462200 PROTEIN-RELATED"/>
    <property type="match status" value="1"/>
</dbReference>
<evidence type="ECO:0000256" key="5">
    <source>
        <dbReference type="ARBA" id="ARBA00023136"/>
    </source>
</evidence>
<evidence type="ECO:0000256" key="6">
    <source>
        <dbReference type="ARBA" id="ARBA00029467"/>
    </source>
</evidence>
<reference evidence="8" key="2">
    <citation type="submission" date="2021-03" db="UniProtKB">
        <authorList>
            <consortium name="EnsemblPlants"/>
        </authorList>
    </citation>
    <scope>IDENTIFICATION</scope>
</reference>
<dbReference type="EnsemblPlants" id="AUR62000883-RA">
    <property type="protein sequence ID" value="AUR62000883-RA:cds"/>
    <property type="gene ID" value="AUR62000883"/>
</dbReference>
<evidence type="ECO:0000313" key="9">
    <source>
        <dbReference type="Proteomes" id="UP000596660"/>
    </source>
</evidence>
<reference evidence="8" key="1">
    <citation type="journal article" date="2017" name="Nature">
        <title>The genome of Chenopodium quinoa.</title>
        <authorList>
            <person name="Jarvis D.E."/>
            <person name="Ho Y.S."/>
            <person name="Lightfoot D.J."/>
            <person name="Schmoeckel S.M."/>
            <person name="Li B."/>
            <person name="Borm T.J.A."/>
            <person name="Ohyanagi H."/>
            <person name="Mineta K."/>
            <person name="Michell C.T."/>
            <person name="Saber N."/>
            <person name="Kharbatia N.M."/>
            <person name="Rupper R.R."/>
            <person name="Sharp A.R."/>
            <person name="Dally N."/>
            <person name="Boughton B.A."/>
            <person name="Woo Y.H."/>
            <person name="Gao G."/>
            <person name="Schijlen E.G.W.M."/>
            <person name="Guo X."/>
            <person name="Momin A.A."/>
            <person name="Negrao S."/>
            <person name="Al-Babili S."/>
            <person name="Gehring C."/>
            <person name="Roessner U."/>
            <person name="Jung C."/>
            <person name="Murphy K."/>
            <person name="Arold S.T."/>
            <person name="Gojobori T."/>
            <person name="van der Linden C.G."/>
            <person name="van Loo E.N."/>
            <person name="Jellen E.N."/>
            <person name="Maughan P.J."/>
            <person name="Tester M."/>
        </authorList>
    </citation>
    <scope>NUCLEOTIDE SEQUENCE [LARGE SCALE GENOMIC DNA]</scope>
    <source>
        <strain evidence="8">cv. PI 614886</strain>
    </source>
</reference>
<keyword evidence="4 7" id="KW-1133">Transmembrane helix</keyword>
<accession>A0A803KPC7</accession>
<evidence type="ECO:0000313" key="8">
    <source>
        <dbReference type="EnsemblPlants" id="AUR62000883-RA:cds"/>
    </source>
</evidence>